<evidence type="ECO:0000313" key="2">
    <source>
        <dbReference type="Proteomes" id="UP000008143"/>
    </source>
</evidence>
<gene>
    <name evidence="3 4" type="primary">LOC100498590</name>
</gene>
<sequence length="257" mass="29786">MLPLRMANYSIYHNANFQSFVRQDYGAPIVKNDYEEIINQARSDRDQEVKRKLKNATIYAGEFGQKQLDGTTRSKIRPCSPTRKNNPHPPQIFMITKLHNQPGYYDCEKKTQSKSGNSSLYLQHKDILTGKKNKVLIFSDQSLCFAAEAWMKLASDKDRAAVQKMMDFVTENHKKHKEISDKRRPLCQTLVQLVKPEFSVSAHRWLKEAGADEVASVEKLMNTLSTAPKQQEPKERARPLTFHRAEYIVHPEWRTHI</sequence>
<dbReference type="KEGG" id="xtr:100498590"/>
<proteinExistence type="predicted"/>
<evidence type="ECO:0000256" key="1">
    <source>
        <dbReference type="SAM" id="MobiDB-lite"/>
    </source>
</evidence>
<dbReference type="Proteomes" id="UP000008143">
    <property type="component" value="Chromosome 1"/>
</dbReference>
<dbReference type="OMA" id="ANYSIYH"/>
<accession>A0A8J0QSC9</accession>
<dbReference type="Xenbase" id="XB-GENE-29084331">
    <property type="gene designation" value="LOC100498590"/>
</dbReference>
<name>A0A8J0QSC9_XENTR</name>
<dbReference type="GeneID" id="100498590"/>
<dbReference type="AlphaFoldDB" id="A0A8J0QSC9"/>
<evidence type="ECO:0000313" key="3">
    <source>
        <dbReference type="RefSeq" id="XP_002938978.1"/>
    </source>
</evidence>
<reference evidence="3" key="1">
    <citation type="submission" date="2025-08" db="UniProtKB">
        <authorList>
            <consortium name="RefSeq"/>
        </authorList>
    </citation>
    <scope>IDENTIFICATION</scope>
    <source>
        <strain evidence="3">Nigerian</strain>
        <tissue evidence="3">Liver and blood</tissue>
    </source>
</reference>
<organism evidence="2 3">
    <name type="scientific">Xenopus tropicalis</name>
    <name type="common">Western clawed frog</name>
    <name type="synonym">Silurana tropicalis</name>
    <dbReference type="NCBI Taxonomy" id="8364"/>
    <lineage>
        <taxon>Eukaryota</taxon>
        <taxon>Metazoa</taxon>
        <taxon>Chordata</taxon>
        <taxon>Craniata</taxon>
        <taxon>Vertebrata</taxon>
        <taxon>Euteleostomi</taxon>
        <taxon>Amphibia</taxon>
        <taxon>Batrachia</taxon>
        <taxon>Anura</taxon>
        <taxon>Pipoidea</taxon>
        <taxon>Pipidae</taxon>
        <taxon>Xenopodinae</taxon>
        <taxon>Xenopus</taxon>
        <taxon>Silurana</taxon>
    </lineage>
</organism>
<dbReference type="RefSeq" id="XP_002938978.1">
    <property type="nucleotide sequence ID" value="XM_002938932.5"/>
</dbReference>
<feature type="region of interest" description="Disordered" evidence="1">
    <location>
        <begin position="72"/>
        <end position="91"/>
    </location>
</feature>
<dbReference type="AGR" id="Xenbase:XB-GENE-29084331"/>
<evidence type="ECO:0000313" key="4">
    <source>
        <dbReference type="Xenbase" id="XB-GENE-29084331"/>
    </source>
</evidence>
<protein>
    <submittedName>
        <fullName evidence="3">Uncharacterized protein LOC100498590</fullName>
    </submittedName>
</protein>
<keyword evidence="2" id="KW-1185">Reference proteome</keyword>
<dbReference type="OrthoDB" id="9972253at2759"/>